<protein>
    <submittedName>
        <fullName evidence="2">Argonaute siRNA chaperone complex subunit Arb1</fullName>
    </submittedName>
</protein>
<evidence type="ECO:0000313" key="3">
    <source>
        <dbReference type="Proteomes" id="UP000006753"/>
    </source>
</evidence>
<dbReference type="eggNOG" id="ENOG502S0TP">
    <property type="taxonomic scope" value="Eukaryota"/>
</dbReference>
<dbReference type="GO" id="GO:0033167">
    <property type="term" value="C:ARC complex"/>
    <property type="evidence" value="ECO:0007669"/>
    <property type="project" value="InterPro"/>
</dbReference>
<dbReference type="OMA" id="NKPTGFE"/>
<dbReference type="EMBL" id="JH921433">
    <property type="protein sequence ID" value="EKD18262.1"/>
    <property type="molecule type" value="Genomic_DNA"/>
</dbReference>
<keyword evidence="3" id="KW-1185">Reference proteome</keyword>
<reference evidence="2 3" key="1">
    <citation type="journal article" date="2012" name="BMC Genomics">
        <title>Sequencing the genome of Marssonina brunnea reveals fungus-poplar co-evolution.</title>
        <authorList>
            <person name="Zhu S."/>
            <person name="Cao Y.-Z."/>
            <person name="Jiang C."/>
            <person name="Tan B.-Y."/>
            <person name="Wang Z."/>
            <person name="Feng S."/>
            <person name="Zhang L."/>
            <person name="Su X.-H."/>
            <person name="Brejova B."/>
            <person name="Vinar T."/>
            <person name="Xu M."/>
            <person name="Wang M.-X."/>
            <person name="Zhang S.-G."/>
            <person name="Huang M.-R."/>
            <person name="Wu R."/>
            <person name="Zhou Y."/>
        </authorList>
    </citation>
    <scope>NUCLEOTIDE SEQUENCE [LARGE SCALE GENOMIC DNA]</scope>
    <source>
        <strain evidence="2 3">MB_m1</strain>
    </source>
</reference>
<name>K1WZZ8_MARBU</name>
<sequence>MSSPPDQDQHQHQATSLSKAVSQIDLNAALNAVQAEAATGLRYTQDTLLALRPKTKDEKRAEVEHVEVAALSSPDGDQGIMTPPYRDSPAPPPPTPATPLSNGAEPVASTDVAGAKSTSVAVGVEAPKKKKKKGGSGKNKKAPVTGFEEFYADPPITPAEQEEEEDLYEWSRPVPERIETAIQRYRGRRKLDEHRSNILTKYLMLGGVEATAKAFTGGLDKETIENSTAAEIAAIQASDYVQAGTKNSKYYDGSDDWVVDFEGVAKGFFSHRVPRIFPLDCEKDIMAITNVIRNFLNYILQHEVVPEFTKDIMAARALCDLAEQELWAIHVLNFKLPGDFGIAASTLYGGRFKGLCLENEGWVKEDPNFAEMMSLNQGFSDEKASRIFMTSVAFAGDDELFVKTSEGNLRIVKTEVKFLEAIKIKRASVESIETYAGVTDHEGKPGKIKPLGSIWYKAWEGPGFDDEDLTDEEIEAAKIALATAPVEKFWLEDDILQDCFEGMKIEATVHELNTGLKFIDSFKGVFCSFHTILPNEKLVGWKEPVPNTRPPPTVDDPELEERAMEAIMEDDLKHEEKEFAKGFEGKK</sequence>
<feature type="compositionally biased region" description="Basic and acidic residues" evidence="1">
    <location>
        <begin position="54"/>
        <end position="67"/>
    </location>
</feature>
<dbReference type="InterPro" id="IPR018606">
    <property type="entry name" value="Arb1"/>
</dbReference>
<feature type="region of interest" description="Disordered" evidence="1">
    <location>
        <begin position="52"/>
        <end position="120"/>
    </location>
</feature>
<dbReference type="InParanoid" id="K1WZZ8"/>
<dbReference type="RefSeq" id="XP_007291144.1">
    <property type="nucleotide sequence ID" value="XM_007291082.1"/>
</dbReference>
<dbReference type="KEGG" id="mbe:MBM_03255"/>
<organism evidence="2 3">
    <name type="scientific">Marssonina brunnea f. sp. multigermtubi (strain MB_m1)</name>
    <name type="common">Marssonina leaf spot fungus</name>
    <dbReference type="NCBI Taxonomy" id="1072389"/>
    <lineage>
        <taxon>Eukaryota</taxon>
        <taxon>Fungi</taxon>
        <taxon>Dikarya</taxon>
        <taxon>Ascomycota</taxon>
        <taxon>Pezizomycotina</taxon>
        <taxon>Leotiomycetes</taxon>
        <taxon>Helotiales</taxon>
        <taxon>Drepanopezizaceae</taxon>
        <taxon>Drepanopeziza</taxon>
    </lineage>
</organism>
<dbReference type="Proteomes" id="UP000006753">
    <property type="component" value="Unassembled WGS sequence"/>
</dbReference>
<accession>K1WZZ8</accession>
<dbReference type="HOGENOM" id="CLU_023193_0_0_1"/>
<dbReference type="AlphaFoldDB" id="K1WZZ8"/>
<evidence type="ECO:0000313" key="2">
    <source>
        <dbReference type="EMBL" id="EKD18262.1"/>
    </source>
</evidence>
<dbReference type="GeneID" id="18759190"/>
<dbReference type="GO" id="GO:0031047">
    <property type="term" value="P:regulatory ncRNA-mediated gene silencing"/>
    <property type="evidence" value="ECO:0007669"/>
    <property type="project" value="InterPro"/>
</dbReference>
<proteinExistence type="predicted"/>
<gene>
    <name evidence="2" type="ORF">MBM_03255</name>
</gene>
<evidence type="ECO:0000256" key="1">
    <source>
        <dbReference type="SAM" id="MobiDB-lite"/>
    </source>
</evidence>
<dbReference type="OrthoDB" id="435402at2759"/>
<dbReference type="Pfam" id="PF09692">
    <property type="entry name" value="Arb1"/>
    <property type="match status" value="1"/>
</dbReference>